<dbReference type="Proteomes" id="UP000756387">
    <property type="component" value="Unassembled WGS sequence"/>
</dbReference>
<sequence>MIALSGALADTLSASRTALPTLEELTTPADMPLVELWRRAAKAAALGEHDFATGISHARLDADQCRAVVADVAAVARALVVLDQRYELIPGWERLAGADRLGWAALACALDASLEPPNYAVEIQGWQPPVKTIRGPARPGLLGVLQAEHNLMVRLRTFPSVLNLRLVADSQRLLSADLASFAAVAAPELHATWLARERAYEAVQQLVGGLGGRVGRGDLAAAEGAHAVSRLRSVTQSPAAVDPRVLHGFDLLFARVDARVAEVVEEGLRRRAYLVRVPRPTLEVDEDADPGRALRYRPASDLQRESILDLIRSRLQITTAPAQPAPLQSRTADSIRSRAELHATLVHQSPRYQHRLGL</sequence>
<accession>A0ABR9RRR3</accession>
<keyword evidence="2" id="KW-1185">Reference proteome</keyword>
<name>A0ABR9RRR3_9ACTN</name>
<protein>
    <recommendedName>
        <fullName evidence="3">DUF294 domain-containing protein</fullName>
    </recommendedName>
</protein>
<dbReference type="RefSeq" id="WP_193637601.1">
    <property type="nucleotide sequence ID" value="NZ_JADCSA010000005.1"/>
</dbReference>
<gene>
    <name evidence="1" type="ORF">IEQ44_06310</name>
</gene>
<organism evidence="1 2">
    <name type="scientific">Nocardioides malaquae</name>
    <dbReference type="NCBI Taxonomy" id="2773426"/>
    <lineage>
        <taxon>Bacteria</taxon>
        <taxon>Bacillati</taxon>
        <taxon>Actinomycetota</taxon>
        <taxon>Actinomycetes</taxon>
        <taxon>Propionibacteriales</taxon>
        <taxon>Nocardioidaceae</taxon>
        <taxon>Nocardioides</taxon>
    </lineage>
</organism>
<evidence type="ECO:0000313" key="1">
    <source>
        <dbReference type="EMBL" id="MBE7324259.1"/>
    </source>
</evidence>
<dbReference type="EMBL" id="JADCSA010000005">
    <property type="protein sequence ID" value="MBE7324259.1"/>
    <property type="molecule type" value="Genomic_DNA"/>
</dbReference>
<comment type="caution">
    <text evidence="1">The sequence shown here is derived from an EMBL/GenBank/DDBJ whole genome shotgun (WGS) entry which is preliminary data.</text>
</comment>
<evidence type="ECO:0000313" key="2">
    <source>
        <dbReference type="Proteomes" id="UP000756387"/>
    </source>
</evidence>
<proteinExistence type="predicted"/>
<reference evidence="1 2" key="1">
    <citation type="submission" date="2020-10" db="EMBL/GenBank/DDBJ databases">
        <title>Nocardioides sp. isolated from sludge.</title>
        <authorList>
            <person name="Zhang X."/>
        </authorList>
    </citation>
    <scope>NUCLEOTIDE SEQUENCE [LARGE SCALE GENOMIC DNA]</scope>
    <source>
        <strain evidence="1 2">Y6</strain>
    </source>
</reference>
<evidence type="ECO:0008006" key="3">
    <source>
        <dbReference type="Google" id="ProtNLM"/>
    </source>
</evidence>